<reference evidence="1 2" key="1">
    <citation type="submission" date="2021-11" db="EMBL/GenBank/DDBJ databases">
        <authorList>
            <person name="Liang Q."/>
            <person name="Mou H."/>
            <person name="Liu Z."/>
        </authorList>
    </citation>
    <scope>NUCLEOTIDE SEQUENCE [LARGE SCALE GENOMIC DNA]</scope>
    <source>
        <strain evidence="1 2">CHU3</strain>
    </source>
</reference>
<dbReference type="EMBL" id="JAJIRN010000005">
    <property type="protein sequence ID" value="MCV2368955.1"/>
    <property type="molecule type" value="Genomic_DNA"/>
</dbReference>
<evidence type="ECO:0000313" key="2">
    <source>
        <dbReference type="Proteomes" id="UP001209701"/>
    </source>
</evidence>
<name>A0ABT2YFX8_9BURK</name>
<protein>
    <submittedName>
        <fullName evidence="1">DUF4936 family protein</fullName>
    </submittedName>
</protein>
<dbReference type="InterPro" id="IPR032556">
    <property type="entry name" value="DUF4936"/>
</dbReference>
<sequence>MNTAGLLPELYVYYRVDAAQAEAALRAFDQAGLGFNGPRLLRREHESPGQQTWMEIHCGAQAQESEAKLAALLAPYISGARHIERFLPLRPAHSPQVKAP</sequence>
<keyword evidence="2" id="KW-1185">Reference proteome</keyword>
<gene>
    <name evidence="1" type="ORF">LNV07_12775</name>
</gene>
<organism evidence="1 2">
    <name type="scientific">Roseateles oligotrophus</name>
    <dbReference type="NCBI Taxonomy" id="1769250"/>
    <lineage>
        <taxon>Bacteria</taxon>
        <taxon>Pseudomonadati</taxon>
        <taxon>Pseudomonadota</taxon>
        <taxon>Betaproteobacteria</taxon>
        <taxon>Burkholderiales</taxon>
        <taxon>Sphaerotilaceae</taxon>
        <taxon>Roseateles</taxon>
    </lineage>
</organism>
<evidence type="ECO:0000313" key="1">
    <source>
        <dbReference type="EMBL" id="MCV2368955.1"/>
    </source>
</evidence>
<dbReference type="Pfam" id="PF16290">
    <property type="entry name" value="DUF4936"/>
    <property type="match status" value="1"/>
</dbReference>
<accession>A0ABT2YFX8</accession>
<dbReference type="RefSeq" id="WP_263571545.1">
    <property type="nucleotide sequence ID" value="NZ_JAJIRN010000005.1"/>
</dbReference>
<dbReference type="Proteomes" id="UP001209701">
    <property type="component" value="Unassembled WGS sequence"/>
</dbReference>
<comment type="caution">
    <text evidence="1">The sequence shown here is derived from an EMBL/GenBank/DDBJ whole genome shotgun (WGS) entry which is preliminary data.</text>
</comment>
<proteinExistence type="predicted"/>